<protein>
    <submittedName>
        <fullName evidence="1">Uncharacterized protein</fullName>
    </submittedName>
</protein>
<gene>
    <name evidence="1" type="ORF">PIB30_039574</name>
</gene>
<proteinExistence type="predicted"/>
<dbReference type="EMBL" id="JASCZI010181452">
    <property type="protein sequence ID" value="MED6183633.1"/>
    <property type="molecule type" value="Genomic_DNA"/>
</dbReference>
<name>A0ABU6WHU1_9FABA</name>
<reference evidence="1 2" key="1">
    <citation type="journal article" date="2023" name="Plants (Basel)">
        <title>Bridging the Gap: Combining Genomics and Transcriptomics Approaches to Understand Stylosanthes scabra, an Orphan Legume from the Brazilian Caatinga.</title>
        <authorList>
            <person name="Ferreira-Neto J.R.C."/>
            <person name="da Silva M.D."/>
            <person name="Binneck E."/>
            <person name="de Melo N.F."/>
            <person name="da Silva R.H."/>
            <person name="de Melo A.L.T.M."/>
            <person name="Pandolfi V."/>
            <person name="Bustamante F.O."/>
            <person name="Brasileiro-Vidal A.C."/>
            <person name="Benko-Iseppon A.M."/>
        </authorList>
    </citation>
    <scope>NUCLEOTIDE SEQUENCE [LARGE SCALE GENOMIC DNA]</scope>
    <source>
        <tissue evidence="1">Leaves</tissue>
    </source>
</reference>
<evidence type="ECO:0000313" key="2">
    <source>
        <dbReference type="Proteomes" id="UP001341840"/>
    </source>
</evidence>
<keyword evidence="2" id="KW-1185">Reference proteome</keyword>
<dbReference type="Proteomes" id="UP001341840">
    <property type="component" value="Unassembled WGS sequence"/>
</dbReference>
<comment type="caution">
    <text evidence="1">The sequence shown here is derived from an EMBL/GenBank/DDBJ whole genome shotgun (WGS) entry which is preliminary data.</text>
</comment>
<accession>A0ABU6WHU1</accession>
<evidence type="ECO:0000313" key="1">
    <source>
        <dbReference type="EMBL" id="MED6183633.1"/>
    </source>
</evidence>
<sequence length="80" mass="8514">MRTHPGLGQHAYLAERTPMQLRVPNGSEGKEHVKPVMLSVDTPASIVAVPYSTRFTTVIIGTSALGPGDIRFDPVTAGTL</sequence>
<organism evidence="1 2">
    <name type="scientific">Stylosanthes scabra</name>
    <dbReference type="NCBI Taxonomy" id="79078"/>
    <lineage>
        <taxon>Eukaryota</taxon>
        <taxon>Viridiplantae</taxon>
        <taxon>Streptophyta</taxon>
        <taxon>Embryophyta</taxon>
        <taxon>Tracheophyta</taxon>
        <taxon>Spermatophyta</taxon>
        <taxon>Magnoliopsida</taxon>
        <taxon>eudicotyledons</taxon>
        <taxon>Gunneridae</taxon>
        <taxon>Pentapetalae</taxon>
        <taxon>rosids</taxon>
        <taxon>fabids</taxon>
        <taxon>Fabales</taxon>
        <taxon>Fabaceae</taxon>
        <taxon>Papilionoideae</taxon>
        <taxon>50 kb inversion clade</taxon>
        <taxon>dalbergioids sensu lato</taxon>
        <taxon>Dalbergieae</taxon>
        <taxon>Pterocarpus clade</taxon>
        <taxon>Stylosanthes</taxon>
    </lineage>
</organism>